<feature type="transmembrane region" description="Helical" evidence="8">
    <location>
        <begin position="32"/>
        <end position="55"/>
    </location>
</feature>
<keyword evidence="4 8" id="KW-1133">Transmembrane helix</keyword>
<gene>
    <name evidence="9" type="ORF">CLODIP_2_CD06495</name>
</gene>
<evidence type="ECO:0000256" key="8">
    <source>
        <dbReference type="RuleBase" id="RU363108"/>
    </source>
</evidence>
<keyword evidence="10" id="KW-1185">Reference proteome</keyword>
<dbReference type="GO" id="GO:0005886">
    <property type="term" value="C:plasma membrane"/>
    <property type="evidence" value="ECO:0007669"/>
    <property type="project" value="UniProtKB-SubCell"/>
</dbReference>
<feature type="transmembrane region" description="Helical" evidence="8">
    <location>
        <begin position="312"/>
        <end position="335"/>
    </location>
</feature>
<keyword evidence="5 8" id="KW-0472">Membrane</keyword>
<comment type="function">
    <text evidence="8">Gustatory receptor which mediates acceptance or avoidance behavior, depending on its substrates.</text>
</comment>
<comment type="caution">
    <text evidence="9">The sequence shown here is derived from an EMBL/GenBank/DDBJ whole genome shotgun (WGS) entry which is preliminary data.</text>
</comment>
<sequence length="341" mass="39237">MCHFFPVRLISYELTSQKSFHQDVNNSSMNKIMLKSIIFVERITSLLLVVLSWAVRIKKNTTISKIIDDLDIELTCLKDKKCLIKLRRISNAGIFMILIPLLIFIFFQFYFYGQLATQSIFGPTLVIFVVMVHFLRVTLIAVACQTVFKNTNDKILGAVQRNDSSFKERLPDLRETHSKINSIILDVNKVYNAFLLFSIGYLIIGIICGLYSPIGAMFQLKSFKMDSIEFLSYFITNLAYFALAALNLISIFYHCGSAILEGQRTADILLKLEMNIEDMRNCEELRNFREELMHARHVAFTVGGSYHINLRLLYEIVALTVAHLITMINFQLIVIEVNAWK</sequence>
<proteinExistence type="inferred from homology"/>
<evidence type="ECO:0000313" key="10">
    <source>
        <dbReference type="Proteomes" id="UP000494165"/>
    </source>
</evidence>
<organism evidence="9 10">
    <name type="scientific">Cloeon dipterum</name>
    <dbReference type="NCBI Taxonomy" id="197152"/>
    <lineage>
        <taxon>Eukaryota</taxon>
        <taxon>Metazoa</taxon>
        <taxon>Ecdysozoa</taxon>
        <taxon>Arthropoda</taxon>
        <taxon>Hexapoda</taxon>
        <taxon>Insecta</taxon>
        <taxon>Pterygota</taxon>
        <taxon>Palaeoptera</taxon>
        <taxon>Ephemeroptera</taxon>
        <taxon>Pisciforma</taxon>
        <taxon>Baetidae</taxon>
        <taxon>Cloeon</taxon>
    </lineage>
</organism>
<keyword evidence="3 8" id="KW-0812">Transmembrane</keyword>
<dbReference type="PANTHER" id="PTHR21143:SF104">
    <property type="entry name" value="GUSTATORY RECEPTOR 8A-RELATED"/>
    <property type="match status" value="1"/>
</dbReference>
<dbReference type="GO" id="GO:0008049">
    <property type="term" value="P:male courtship behavior"/>
    <property type="evidence" value="ECO:0007669"/>
    <property type="project" value="TreeGrafter"/>
</dbReference>
<protein>
    <recommendedName>
        <fullName evidence="8">Gustatory receptor</fullName>
    </recommendedName>
</protein>
<feature type="transmembrane region" description="Helical" evidence="8">
    <location>
        <begin position="234"/>
        <end position="255"/>
    </location>
</feature>
<dbReference type="GO" id="GO:0050909">
    <property type="term" value="P:sensory perception of taste"/>
    <property type="evidence" value="ECO:0007669"/>
    <property type="project" value="InterPro"/>
</dbReference>
<evidence type="ECO:0000256" key="2">
    <source>
        <dbReference type="ARBA" id="ARBA00022475"/>
    </source>
</evidence>
<name>A0A8S1CTF8_9INSE</name>
<dbReference type="Proteomes" id="UP000494165">
    <property type="component" value="Unassembled WGS sequence"/>
</dbReference>
<comment type="caution">
    <text evidence="8">Lacks conserved residue(s) required for the propagation of feature annotation.</text>
</comment>
<evidence type="ECO:0000256" key="6">
    <source>
        <dbReference type="ARBA" id="ARBA00023170"/>
    </source>
</evidence>
<evidence type="ECO:0000256" key="1">
    <source>
        <dbReference type="ARBA" id="ARBA00004651"/>
    </source>
</evidence>
<dbReference type="GO" id="GO:0007165">
    <property type="term" value="P:signal transduction"/>
    <property type="evidence" value="ECO:0007669"/>
    <property type="project" value="UniProtKB-KW"/>
</dbReference>
<comment type="similarity">
    <text evidence="8">Belongs to the insect chemoreceptor superfamily. Gustatory receptor (GR) family.</text>
</comment>
<evidence type="ECO:0000256" key="3">
    <source>
        <dbReference type="ARBA" id="ARBA00022692"/>
    </source>
</evidence>
<keyword evidence="7 8" id="KW-0807">Transducer</keyword>
<dbReference type="GO" id="GO:0030424">
    <property type="term" value="C:axon"/>
    <property type="evidence" value="ECO:0007669"/>
    <property type="project" value="TreeGrafter"/>
</dbReference>
<evidence type="ECO:0000256" key="5">
    <source>
        <dbReference type="ARBA" id="ARBA00023136"/>
    </source>
</evidence>
<feature type="transmembrane region" description="Helical" evidence="8">
    <location>
        <begin position="190"/>
        <end position="214"/>
    </location>
</feature>
<dbReference type="EMBL" id="CADEPI010000068">
    <property type="protein sequence ID" value="CAB3372057.1"/>
    <property type="molecule type" value="Genomic_DNA"/>
</dbReference>
<comment type="subcellular location">
    <subcellularLocation>
        <location evidence="1 8">Cell membrane</location>
        <topology evidence="1 8">Multi-pass membrane protein</topology>
    </subcellularLocation>
</comment>
<dbReference type="GO" id="GO:0043025">
    <property type="term" value="C:neuronal cell body"/>
    <property type="evidence" value="ECO:0007669"/>
    <property type="project" value="TreeGrafter"/>
</dbReference>
<reference evidence="9 10" key="1">
    <citation type="submission" date="2020-04" db="EMBL/GenBank/DDBJ databases">
        <authorList>
            <person name="Alioto T."/>
            <person name="Alioto T."/>
            <person name="Gomez Garrido J."/>
        </authorList>
    </citation>
    <scope>NUCLEOTIDE SEQUENCE [LARGE SCALE GENOMIC DNA]</scope>
</reference>
<feature type="transmembrane region" description="Helical" evidence="8">
    <location>
        <begin position="125"/>
        <end position="148"/>
    </location>
</feature>
<dbReference type="AlphaFoldDB" id="A0A8S1CTF8"/>
<feature type="transmembrane region" description="Helical" evidence="8">
    <location>
        <begin position="89"/>
        <end position="113"/>
    </location>
</feature>
<evidence type="ECO:0000256" key="7">
    <source>
        <dbReference type="ARBA" id="ARBA00023224"/>
    </source>
</evidence>
<accession>A0A8S1CTF8</accession>
<evidence type="ECO:0000256" key="4">
    <source>
        <dbReference type="ARBA" id="ARBA00022989"/>
    </source>
</evidence>
<dbReference type="InterPro" id="IPR013604">
    <property type="entry name" value="7TM_chemorcpt"/>
</dbReference>
<dbReference type="GO" id="GO:0030425">
    <property type="term" value="C:dendrite"/>
    <property type="evidence" value="ECO:0007669"/>
    <property type="project" value="TreeGrafter"/>
</dbReference>
<keyword evidence="6 8" id="KW-0675">Receptor</keyword>
<dbReference type="PANTHER" id="PTHR21143">
    <property type="entry name" value="INVERTEBRATE GUSTATORY RECEPTOR"/>
    <property type="match status" value="1"/>
</dbReference>
<dbReference type="Pfam" id="PF08395">
    <property type="entry name" value="7tm_7"/>
    <property type="match status" value="1"/>
</dbReference>
<dbReference type="GO" id="GO:0007635">
    <property type="term" value="P:chemosensory behavior"/>
    <property type="evidence" value="ECO:0007669"/>
    <property type="project" value="TreeGrafter"/>
</dbReference>
<keyword evidence="2 8" id="KW-1003">Cell membrane</keyword>
<evidence type="ECO:0000313" key="9">
    <source>
        <dbReference type="EMBL" id="CAB3372057.1"/>
    </source>
</evidence>